<name>A0A679IV55_9HYPH</name>
<dbReference type="Pfam" id="PF06844">
    <property type="entry name" value="DUF1244"/>
    <property type="match status" value="1"/>
</dbReference>
<protein>
    <recommendedName>
        <fullName evidence="2">SMc04008-like domain-containing protein</fullName>
    </recommendedName>
</protein>
<accession>A0A679IV55</accession>
<evidence type="ECO:0000313" key="3">
    <source>
        <dbReference type="EMBL" id="CAA2104499.1"/>
    </source>
</evidence>
<organism evidence="3">
    <name type="scientific">Methylobacterium bullatum</name>
    <dbReference type="NCBI Taxonomy" id="570505"/>
    <lineage>
        <taxon>Bacteria</taxon>
        <taxon>Pseudomonadati</taxon>
        <taxon>Pseudomonadota</taxon>
        <taxon>Alphaproteobacteria</taxon>
        <taxon>Hyphomicrobiales</taxon>
        <taxon>Methylobacteriaceae</taxon>
        <taxon>Methylobacterium</taxon>
    </lineage>
</organism>
<reference evidence="3" key="1">
    <citation type="submission" date="2019-12" db="EMBL/GenBank/DDBJ databases">
        <authorList>
            <person name="Cremers G."/>
        </authorList>
    </citation>
    <scope>NUCLEOTIDE SEQUENCE</scope>
    <source>
        <strain evidence="3">Mbul1</strain>
    </source>
</reference>
<evidence type="ECO:0000259" key="2">
    <source>
        <dbReference type="Pfam" id="PF06844"/>
    </source>
</evidence>
<feature type="domain" description="SMc04008-like" evidence="2">
    <location>
        <begin position="51"/>
        <end position="116"/>
    </location>
</feature>
<dbReference type="InterPro" id="IPR023163">
    <property type="entry name" value="SMc04008-like_domain"/>
</dbReference>
<proteinExistence type="predicted"/>
<dbReference type="InterPro" id="IPR036810">
    <property type="entry name" value="SMc04008-like_sf"/>
</dbReference>
<feature type="region of interest" description="Disordered" evidence="1">
    <location>
        <begin position="1"/>
        <end position="22"/>
    </location>
</feature>
<sequence>MVYPAADTAAPDRKPPGEDSIMTEIDPATRTELEAAVFRRLVAHLQMRSDVQNIDLMNMAGFCRNCLSNWMKDASDERGLGLTKDETRERVYGMPYEEWKRLNQAEATPEQQAAFSKAQAEPH</sequence>
<dbReference type="AlphaFoldDB" id="A0A679IV55"/>
<gene>
    <name evidence="3" type="ORF">MBUL_02734</name>
</gene>
<dbReference type="EMBL" id="LR743504">
    <property type="protein sequence ID" value="CAA2104499.1"/>
    <property type="molecule type" value="Genomic_DNA"/>
</dbReference>
<evidence type="ECO:0000256" key="1">
    <source>
        <dbReference type="SAM" id="MobiDB-lite"/>
    </source>
</evidence>
<dbReference type="Gene3D" id="1.10.3340.10">
    <property type="entry name" value="SMc04008-like"/>
    <property type="match status" value="1"/>
</dbReference>
<dbReference type="SUPFAM" id="SSF158757">
    <property type="entry name" value="SMc04008-like"/>
    <property type="match status" value="1"/>
</dbReference>